<gene>
    <name evidence="6" type="primary">Int-Tn_1</name>
    <name evidence="6" type="ORF">NCTC10571_00395</name>
</gene>
<dbReference type="InterPro" id="IPR004107">
    <property type="entry name" value="Integrase_SAM-like_N"/>
</dbReference>
<dbReference type="PANTHER" id="PTHR30349:SF64">
    <property type="entry name" value="PROPHAGE INTEGRASE INTD-RELATED"/>
    <property type="match status" value="1"/>
</dbReference>
<organism evidence="6 7">
    <name type="scientific">Megamonas hypermegale</name>
    <dbReference type="NCBI Taxonomy" id="158847"/>
    <lineage>
        <taxon>Bacteria</taxon>
        <taxon>Bacillati</taxon>
        <taxon>Bacillota</taxon>
        <taxon>Negativicutes</taxon>
        <taxon>Selenomonadales</taxon>
        <taxon>Selenomonadaceae</taxon>
        <taxon>Megamonas</taxon>
    </lineage>
</organism>
<protein>
    <submittedName>
        <fullName evidence="6">Integrase</fullName>
    </submittedName>
</protein>
<proteinExistence type="inferred from homology"/>
<evidence type="ECO:0000259" key="5">
    <source>
        <dbReference type="PROSITE" id="PS51898"/>
    </source>
</evidence>
<dbReference type="InterPro" id="IPR011010">
    <property type="entry name" value="DNA_brk_join_enz"/>
</dbReference>
<keyword evidence="2" id="KW-0229">DNA integration</keyword>
<dbReference type="SUPFAM" id="SSF56349">
    <property type="entry name" value="DNA breaking-rejoining enzymes"/>
    <property type="match status" value="1"/>
</dbReference>
<dbReference type="Gene3D" id="1.10.443.10">
    <property type="entry name" value="Intergrase catalytic core"/>
    <property type="match status" value="1"/>
</dbReference>
<dbReference type="Pfam" id="PF14657">
    <property type="entry name" value="Arm-DNA-bind_4"/>
    <property type="match status" value="1"/>
</dbReference>
<dbReference type="InterPro" id="IPR050090">
    <property type="entry name" value="Tyrosine_recombinase_XerCD"/>
</dbReference>
<dbReference type="GO" id="GO:0006310">
    <property type="term" value="P:DNA recombination"/>
    <property type="evidence" value="ECO:0007669"/>
    <property type="project" value="UniProtKB-KW"/>
</dbReference>
<reference evidence="6 7" key="1">
    <citation type="submission" date="2018-06" db="EMBL/GenBank/DDBJ databases">
        <authorList>
            <consortium name="Pathogen Informatics"/>
            <person name="Doyle S."/>
        </authorList>
    </citation>
    <scope>NUCLEOTIDE SEQUENCE [LARGE SCALE GENOMIC DNA]</scope>
    <source>
        <strain evidence="6 7">NCTC10571</strain>
    </source>
</reference>
<keyword evidence="4" id="KW-0233">DNA recombination</keyword>
<sequence>MPVYKNEQRGTWFTTFYYTDWTGTRKKKKKEGFTTKREAQAFEREFLERMAGTCDMKFSSLVAIYLDDCKNNIKPSTYHTKTVILDKYITSYFKDIPINKITPANIRQWQSVVKEQNQDKSDQYLKSINTQLSAIFNFAMKYYSLNKNPVKLCDSIGSSKRRELNFFTLDEFKQFIKVVDDDTLYTVFEVLFWTGIRRGELLALRPCDFDFENNLLYITRNLVYIKNSKPVITTPKTEKSIRTIVLPPFLTKIVKDYIDKDFIDDKDILFEITPTLLFRRLKKYVELANLHQIRIHDFRHSHASLLIEHGYSPLMIAERLGHEKVDTTLKIYSHLYPNKQNELAEQLQKIHQNL</sequence>
<evidence type="ECO:0000256" key="4">
    <source>
        <dbReference type="ARBA" id="ARBA00023172"/>
    </source>
</evidence>
<name>A0A378NPF9_9FIRM</name>
<dbReference type="GO" id="GO:0015074">
    <property type="term" value="P:DNA integration"/>
    <property type="evidence" value="ECO:0007669"/>
    <property type="project" value="UniProtKB-KW"/>
</dbReference>
<dbReference type="Pfam" id="PF00589">
    <property type="entry name" value="Phage_integrase"/>
    <property type="match status" value="1"/>
</dbReference>
<dbReference type="CDD" id="cd01189">
    <property type="entry name" value="INT_ICEBs1_C_like"/>
    <property type="match status" value="1"/>
</dbReference>
<dbReference type="PROSITE" id="PS51898">
    <property type="entry name" value="TYR_RECOMBINASE"/>
    <property type="match status" value="1"/>
</dbReference>
<dbReference type="AlphaFoldDB" id="A0A378NPF9"/>
<dbReference type="Gene3D" id="1.10.150.130">
    <property type="match status" value="1"/>
</dbReference>
<dbReference type="RefSeq" id="WP_115150971.1">
    <property type="nucleotide sequence ID" value="NZ_UGPP01000001.1"/>
</dbReference>
<evidence type="ECO:0000313" key="7">
    <source>
        <dbReference type="Proteomes" id="UP000255234"/>
    </source>
</evidence>
<dbReference type="Pfam" id="PF14659">
    <property type="entry name" value="Phage_int_SAM_3"/>
    <property type="match status" value="1"/>
</dbReference>
<dbReference type="InterPro" id="IPR013762">
    <property type="entry name" value="Integrase-like_cat_sf"/>
</dbReference>
<keyword evidence="3" id="KW-0238">DNA-binding</keyword>
<accession>A0A378NPF9</accession>
<comment type="similarity">
    <text evidence="1">Belongs to the 'phage' integrase family.</text>
</comment>
<dbReference type="InterPro" id="IPR010998">
    <property type="entry name" value="Integrase_recombinase_N"/>
</dbReference>
<evidence type="ECO:0000313" key="6">
    <source>
        <dbReference type="EMBL" id="STY70272.1"/>
    </source>
</evidence>
<evidence type="ECO:0000256" key="2">
    <source>
        <dbReference type="ARBA" id="ARBA00022908"/>
    </source>
</evidence>
<dbReference type="InterPro" id="IPR028259">
    <property type="entry name" value="AP2-like_int_N"/>
</dbReference>
<feature type="domain" description="Tyr recombinase" evidence="5">
    <location>
        <begin position="162"/>
        <end position="345"/>
    </location>
</feature>
<dbReference type="InterPro" id="IPR002104">
    <property type="entry name" value="Integrase_catalytic"/>
</dbReference>
<evidence type="ECO:0000256" key="1">
    <source>
        <dbReference type="ARBA" id="ARBA00008857"/>
    </source>
</evidence>
<evidence type="ECO:0000256" key="3">
    <source>
        <dbReference type="ARBA" id="ARBA00023125"/>
    </source>
</evidence>
<dbReference type="GO" id="GO:0003677">
    <property type="term" value="F:DNA binding"/>
    <property type="evidence" value="ECO:0007669"/>
    <property type="project" value="UniProtKB-KW"/>
</dbReference>
<dbReference type="PANTHER" id="PTHR30349">
    <property type="entry name" value="PHAGE INTEGRASE-RELATED"/>
    <property type="match status" value="1"/>
</dbReference>
<dbReference type="EMBL" id="UGPP01000001">
    <property type="protein sequence ID" value="STY70272.1"/>
    <property type="molecule type" value="Genomic_DNA"/>
</dbReference>
<dbReference type="Proteomes" id="UP000255234">
    <property type="component" value="Unassembled WGS sequence"/>
</dbReference>